<protein>
    <submittedName>
        <fullName evidence="1">EPF-type Cis2-His2 zinc finger transcription factor</fullName>
    </submittedName>
</protein>
<name>D8SDD3_SELML</name>
<dbReference type="AlphaFoldDB" id="D8SDD3"/>
<organism evidence="2">
    <name type="scientific">Selaginella moellendorffii</name>
    <name type="common">Spikemoss</name>
    <dbReference type="NCBI Taxonomy" id="88036"/>
    <lineage>
        <taxon>Eukaryota</taxon>
        <taxon>Viridiplantae</taxon>
        <taxon>Streptophyta</taxon>
        <taxon>Embryophyta</taxon>
        <taxon>Tracheophyta</taxon>
        <taxon>Lycopodiopsida</taxon>
        <taxon>Selaginellales</taxon>
        <taxon>Selaginellaceae</taxon>
        <taxon>Selaginella</taxon>
    </lineage>
</organism>
<dbReference type="EMBL" id="GL377613">
    <property type="protein sequence ID" value="EFJ17493.1"/>
    <property type="molecule type" value="Genomic_DNA"/>
</dbReference>
<evidence type="ECO:0000313" key="1">
    <source>
        <dbReference type="EMBL" id="EFJ17493.1"/>
    </source>
</evidence>
<evidence type="ECO:0000313" key="2">
    <source>
        <dbReference type="Proteomes" id="UP000001514"/>
    </source>
</evidence>
<proteinExistence type="predicted"/>
<dbReference type="Proteomes" id="UP000001514">
    <property type="component" value="Unassembled WGS sequence"/>
</dbReference>
<reference evidence="1 2" key="1">
    <citation type="journal article" date="2011" name="Science">
        <title>The Selaginella genome identifies genetic changes associated with the evolution of vascular plants.</title>
        <authorList>
            <person name="Banks J.A."/>
            <person name="Nishiyama T."/>
            <person name="Hasebe M."/>
            <person name="Bowman J.L."/>
            <person name="Gribskov M."/>
            <person name="dePamphilis C."/>
            <person name="Albert V.A."/>
            <person name="Aono N."/>
            <person name="Aoyama T."/>
            <person name="Ambrose B.A."/>
            <person name="Ashton N.W."/>
            <person name="Axtell M.J."/>
            <person name="Barker E."/>
            <person name="Barker M.S."/>
            <person name="Bennetzen J.L."/>
            <person name="Bonawitz N.D."/>
            <person name="Chapple C."/>
            <person name="Cheng C."/>
            <person name="Correa L.G."/>
            <person name="Dacre M."/>
            <person name="DeBarry J."/>
            <person name="Dreyer I."/>
            <person name="Elias M."/>
            <person name="Engstrom E.M."/>
            <person name="Estelle M."/>
            <person name="Feng L."/>
            <person name="Finet C."/>
            <person name="Floyd S.K."/>
            <person name="Frommer W.B."/>
            <person name="Fujita T."/>
            <person name="Gramzow L."/>
            <person name="Gutensohn M."/>
            <person name="Harholt J."/>
            <person name="Hattori M."/>
            <person name="Heyl A."/>
            <person name="Hirai T."/>
            <person name="Hiwatashi Y."/>
            <person name="Ishikawa M."/>
            <person name="Iwata M."/>
            <person name="Karol K.G."/>
            <person name="Koehler B."/>
            <person name="Kolukisaoglu U."/>
            <person name="Kubo M."/>
            <person name="Kurata T."/>
            <person name="Lalonde S."/>
            <person name="Li K."/>
            <person name="Li Y."/>
            <person name="Litt A."/>
            <person name="Lyons E."/>
            <person name="Manning G."/>
            <person name="Maruyama T."/>
            <person name="Michael T.P."/>
            <person name="Mikami K."/>
            <person name="Miyazaki S."/>
            <person name="Morinaga S."/>
            <person name="Murata T."/>
            <person name="Mueller-Roeber B."/>
            <person name="Nelson D.R."/>
            <person name="Obara M."/>
            <person name="Oguri Y."/>
            <person name="Olmstead R.G."/>
            <person name="Onodera N."/>
            <person name="Petersen B.L."/>
            <person name="Pils B."/>
            <person name="Prigge M."/>
            <person name="Rensing S.A."/>
            <person name="Riano-Pachon D.M."/>
            <person name="Roberts A.W."/>
            <person name="Sato Y."/>
            <person name="Scheller H.V."/>
            <person name="Schulz B."/>
            <person name="Schulz C."/>
            <person name="Shakirov E.V."/>
            <person name="Shibagaki N."/>
            <person name="Shinohara N."/>
            <person name="Shippen D.E."/>
            <person name="Soerensen I."/>
            <person name="Sotooka R."/>
            <person name="Sugimoto N."/>
            <person name="Sugita M."/>
            <person name="Sumikawa N."/>
            <person name="Tanurdzic M."/>
            <person name="Theissen G."/>
            <person name="Ulvskov P."/>
            <person name="Wakazuki S."/>
            <person name="Weng J.K."/>
            <person name="Willats W.W."/>
            <person name="Wipf D."/>
            <person name="Wolf P.G."/>
            <person name="Yang L."/>
            <person name="Zimmer A.D."/>
            <person name="Zhu Q."/>
            <person name="Mitros T."/>
            <person name="Hellsten U."/>
            <person name="Loque D."/>
            <person name="Otillar R."/>
            <person name="Salamov A."/>
            <person name="Schmutz J."/>
            <person name="Shapiro H."/>
            <person name="Lindquist E."/>
            <person name="Lucas S."/>
            <person name="Rokhsar D."/>
            <person name="Grigoriev I.V."/>
        </authorList>
    </citation>
    <scope>NUCLEOTIDE SEQUENCE [LARGE SCALE GENOMIC DNA]</scope>
</reference>
<dbReference type="Gramene" id="EFJ17493">
    <property type="protein sequence ID" value="EFJ17493"/>
    <property type="gene ID" value="SELMODRAFT_450831"/>
</dbReference>
<gene>
    <name evidence="1" type="ORF">SELMODRAFT_450831</name>
</gene>
<dbReference type="InParanoid" id="D8SDD3"/>
<dbReference type="HOGENOM" id="CLU_2871857_0_0_1"/>
<accession>D8SDD3</accession>
<keyword evidence="2" id="KW-1185">Reference proteome</keyword>
<dbReference type="KEGG" id="smo:SELMODRAFT_450831"/>
<sequence length="64" mass="7270">MKFAKSQALGGHMNRHRQGMLTNFSGLNLCLTGANFDLGSYSLEREREQLLHARQLVLQQGLPW</sequence>